<dbReference type="PANTHER" id="PTHR30441">
    <property type="entry name" value="DUF748 DOMAIN-CONTAINING PROTEIN"/>
    <property type="match status" value="1"/>
</dbReference>
<comment type="caution">
    <text evidence="3">The sequence shown here is derived from an EMBL/GenBank/DDBJ whole genome shotgun (WGS) entry which is preliminary data.</text>
</comment>
<feature type="region of interest" description="Disordered" evidence="1">
    <location>
        <begin position="393"/>
        <end position="434"/>
    </location>
</feature>
<protein>
    <recommendedName>
        <fullName evidence="2">AsmA domain-containing protein</fullName>
    </recommendedName>
</protein>
<dbReference type="Pfam" id="PF05170">
    <property type="entry name" value="AsmA"/>
    <property type="match status" value="1"/>
</dbReference>
<dbReference type="InterPro" id="IPR007844">
    <property type="entry name" value="AsmA"/>
</dbReference>
<dbReference type="InterPro" id="IPR052894">
    <property type="entry name" value="AsmA-related"/>
</dbReference>
<evidence type="ECO:0000313" key="4">
    <source>
        <dbReference type="Proteomes" id="UP000635983"/>
    </source>
</evidence>
<feature type="region of interest" description="Disordered" evidence="1">
    <location>
        <begin position="124"/>
        <end position="165"/>
    </location>
</feature>
<reference evidence="3" key="1">
    <citation type="journal article" date="2014" name="Int. J. Syst. Evol. Microbiol.">
        <title>Complete genome sequence of Corynebacterium casei LMG S-19264T (=DSM 44701T), isolated from a smear-ripened cheese.</title>
        <authorList>
            <consortium name="US DOE Joint Genome Institute (JGI-PGF)"/>
            <person name="Walter F."/>
            <person name="Albersmeier A."/>
            <person name="Kalinowski J."/>
            <person name="Ruckert C."/>
        </authorList>
    </citation>
    <scope>NUCLEOTIDE SEQUENCE</scope>
    <source>
        <strain evidence="3">JCM 30078</strain>
    </source>
</reference>
<evidence type="ECO:0000256" key="1">
    <source>
        <dbReference type="SAM" id="MobiDB-lite"/>
    </source>
</evidence>
<accession>A0A917PLY7</accession>
<dbReference type="PANTHER" id="PTHR30441:SF4">
    <property type="entry name" value="PROTEIN ASMA"/>
    <property type="match status" value="1"/>
</dbReference>
<evidence type="ECO:0000259" key="2">
    <source>
        <dbReference type="Pfam" id="PF05170"/>
    </source>
</evidence>
<dbReference type="Proteomes" id="UP000635983">
    <property type="component" value="Unassembled WGS sequence"/>
</dbReference>
<dbReference type="EMBL" id="BMPO01000001">
    <property type="protein sequence ID" value="GGJ83629.1"/>
    <property type="molecule type" value="Genomic_DNA"/>
</dbReference>
<organism evidence="3 4">
    <name type="scientific">Pseudomonas matsuisoli</name>
    <dbReference type="NCBI Taxonomy" id="1515666"/>
    <lineage>
        <taxon>Bacteria</taxon>
        <taxon>Pseudomonadati</taxon>
        <taxon>Pseudomonadota</taxon>
        <taxon>Gammaproteobacteria</taxon>
        <taxon>Pseudomonadales</taxon>
        <taxon>Pseudomonadaceae</taxon>
        <taxon>Pseudomonas</taxon>
    </lineage>
</organism>
<dbReference type="AlphaFoldDB" id="A0A917PLY7"/>
<gene>
    <name evidence="3" type="ORF">GCM10009304_06980</name>
</gene>
<dbReference type="GO" id="GO:0090313">
    <property type="term" value="P:regulation of protein targeting to membrane"/>
    <property type="evidence" value="ECO:0007669"/>
    <property type="project" value="TreeGrafter"/>
</dbReference>
<name>A0A917PLY7_9PSED</name>
<proteinExistence type="predicted"/>
<reference evidence="3" key="2">
    <citation type="submission" date="2020-09" db="EMBL/GenBank/DDBJ databases">
        <authorList>
            <person name="Sun Q."/>
            <person name="Ohkuma M."/>
        </authorList>
    </citation>
    <scope>NUCLEOTIDE SEQUENCE</scope>
    <source>
        <strain evidence="3">JCM 30078</strain>
    </source>
</reference>
<feature type="compositionally biased region" description="Polar residues" evidence="1">
    <location>
        <begin position="148"/>
        <end position="160"/>
    </location>
</feature>
<sequence>MKAFGKILGLVFLGLLLILVALGFALTHFFDPNDYKDEIKQIARDKANLELDLRGDIGWSLFPWLGIELHDATLASATTPEKPFANLQMIGLSVRVLPLLRKEVEMSDIRVQGLDLTLQRDEKGHGNWENVGRPATASADVQPEPASTPAQTQPNSTRSGSPLKLDIDSLTVNDSRIDYHDVRSGQQFAAEGIEVSTGAIREGSSIPLKMSFHLSTAKPVTRSQAEISGELRFDRALERYQLDNASVTGDISGEPFNGKAINFSTQGQLLVDRAAQIAEWTNMKLSANDLRALGDFRVRQLENDPQIEGALSIAELNLRTFLDSVGIELPKMAAADALSRFEMTTRLQGSTNSVTLDELKLGLDGSSLTGNVAVTDLQKQALRLQLKGDQLDADRYLPPSEDDAARKQRQATVAQSTGGAGTTPLPDKPSEQAWSDAPVLPIDRLRTLNMQVALDLGKLTVKKIPMEGVSLRSSANDGDLQIQNLRGSLDGGDFQSSARVDVRPAQPQLSLKASTSGVPVERFLQKEEQPSPLKGALDLNLAFTTSGNSERAWVEALNGNANFLLNDGVLVDANLEQQLCRGIALLNRENLAGEPRSKDTPFRELKGALNVRNGVANNPDLRARIPGLTVNGNGDLDLRVMGMDYRVGIVIDGDQREMPDPACTVNERYVGIEWPLRCRGPVELGARACRIDQEGMGKVAAKLAGNKLEEKIDEKLGDKVSPELRDALKGLFNR</sequence>
<feature type="domain" description="AsmA" evidence="2">
    <location>
        <begin position="1"/>
        <end position="621"/>
    </location>
</feature>
<evidence type="ECO:0000313" key="3">
    <source>
        <dbReference type="EMBL" id="GGJ83629.1"/>
    </source>
</evidence>
<keyword evidence="4" id="KW-1185">Reference proteome</keyword>
<dbReference type="GO" id="GO:0005886">
    <property type="term" value="C:plasma membrane"/>
    <property type="evidence" value="ECO:0007669"/>
    <property type="project" value="TreeGrafter"/>
</dbReference>
<dbReference type="RefSeq" id="WP_188981732.1">
    <property type="nucleotide sequence ID" value="NZ_BMPO01000001.1"/>
</dbReference>